<dbReference type="InterPro" id="IPR008914">
    <property type="entry name" value="PEBP"/>
</dbReference>
<dbReference type="PANTHER" id="PTHR30289:SF1">
    <property type="entry name" value="PEBP (PHOSPHATIDYLETHANOLAMINE-BINDING PROTEIN) FAMILY PROTEIN"/>
    <property type="match status" value="1"/>
</dbReference>
<dbReference type="CDD" id="cd00865">
    <property type="entry name" value="PEBP_bact_arch"/>
    <property type="match status" value="1"/>
</dbReference>
<sequence>MHFVSGPIYVLITEIAWEDVPDGTKSLALICNDPDAPVGDWIHWLVHGIPAGVQELISGGRPPGVQVPNDFGISDWGGPAPPFGTHRYFFTLYALSVPALENVDMNSFQELCEKH</sequence>
<dbReference type="SUPFAM" id="SSF49777">
    <property type="entry name" value="PEBP-like"/>
    <property type="match status" value="1"/>
</dbReference>
<evidence type="ECO:0008006" key="2">
    <source>
        <dbReference type="Google" id="ProtNLM"/>
    </source>
</evidence>
<dbReference type="AlphaFoldDB" id="X1D7P8"/>
<dbReference type="InterPro" id="IPR005247">
    <property type="entry name" value="YbhB_YbcL/LppC-like"/>
</dbReference>
<feature type="non-terminal residue" evidence="1">
    <location>
        <position position="115"/>
    </location>
</feature>
<dbReference type="NCBIfam" id="TIGR00481">
    <property type="entry name" value="YbhB/YbcL family Raf kinase inhibitor-like protein"/>
    <property type="match status" value="1"/>
</dbReference>
<dbReference type="EMBL" id="BART01035711">
    <property type="protein sequence ID" value="GAH16786.1"/>
    <property type="molecule type" value="Genomic_DNA"/>
</dbReference>
<reference evidence="1" key="1">
    <citation type="journal article" date="2014" name="Front. Microbiol.">
        <title>High frequency of phylogenetically diverse reductive dehalogenase-homologous genes in deep subseafloor sedimentary metagenomes.</title>
        <authorList>
            <person name="Kawai M."/>
            <person name="Futagami T."/>
            <person name="Toyoda A."/>
            <person name="Takaki Y."/>
            <person name="Nishi S."/>
            <person name="Hori S."/>
            <person name="Arai W."/>
            <person name="Tsubouchi T."/>
            <person name="Morono Y."/>
            <person name="Uchiyama I."/>
            <person name="Ito T."/>
            <person name="Fujiyama A."/>
            <person name="Inagaki F."/>
            <person name="Takami H."/>
        </authorList>
    </citation>
    <scope>NUCLEOTIDE SEQUENCE</scope>
    <source>
        <strain evidence="1">Expedition CK06-06</strain>
    </source>
</reference>
<name>X1D7P8_9ZZZZ</name>
<organism evidence="1">
    <name type="scientific">marine sediment metagenome</name>
    <dbReference type="NCBI Taxonomy" id="412755"/>
    <lineage>
        <taxon>unclassified sequences</taxon>
        <taxon>metagenomes</taxon>
        <taxon>ecological metagenomes</taxon>
    </lineage>
</organism>
<dbReference type="Gene3D" id="3.90.280.10">
    <property type="entry name" value="PEBP-like"/>
    <property type="match status" value="1"/>
</dbReference>
<dbReference type="InterPro" id="IPR036610">
    <property type="entry name" value="PEBP-like_sf"/>
</dbReference>
<evidence type="ECO:0000313" key="1">
    <source>
        <dbReference type="EMBL" id="GAH16786.1"/>
    </source>
</evidence>
<accession>X1D7P8</accession>
<dbReference type="PANTHER" id="PTHR30289">
    <property type="entry name" value="UNCHARACTERIZED PROTEIN YBCL-RELATED"/>
    <property type="match status" value="1"/>
</dbReference>
<dbReference type="Pfam" id="PF01161">
    <property type="entry name" value="PBP"/>
    <property type="match status" value="1"/>
</dbReference>
<comment type="caution">
    <text evidence="1">The sequence shown here is derived from an EMBL/GenBank/DDBJ whole genome shotgun (WGS) entry which is preliminary data.</text>
</comment>
<protein>
    <recommendedName>
        <fullName evidence="2">YbhB/YbcL family Raf kinase inhibitor-like protein</fullName>
    </recommendedName>
</protein>
<gene>
    <name evidence="1" type="ORF">S01H4_60529</name>
</gene>
<proteinExistence type="predicted"/>